<evidence type="ECO:0000259" key="2">
    <source>
        <dbReference type="Pfam" id="PF21113"/>
    </source>
</evidence>
<dbReference type="Gene3D" id="3.40.50.11440">
    <property type="match status" value="1"/>
</dbReference>
<dbReference type="OrthoDB" id="9770545at2"/>
<dbReference type="InterPro" id="IPR018657">
    <property type="entry name" value="LarA-like_N"/>
</dbReference>
<dbReference type="Gene3D" id="3.90.226.30">
    <property type="match status" value="1"/>
</dbReference>
<gene>
    <name evidence="3" type="primary">larA</name>
    <name evidence="3" type="ORF">H8702_12705</name>
</gene>
<dbReference type="EMBL" id="JACRTL010000009">
    <property type="protein sequence ID" value="MBC8611951.1"/>
    <property type="molecule type" value="Genomic_DNA"/>
</dbReference>
<accession>A0A8J6TS40</accession>
<dbReference type="AlphaFoldDB" id="A0A8J6TS40"/>
<dbReference type="InterPro" id="IPR047926">
    <property type="entry name" value="Ni_dep_LarA"/>
</dbReference>
<keyword evidence="4" id="KW-1185">Reference proteome</keyword>
<dbReference type="Pfam" id="PF21113">
    <property type="entry name" value="LarA_C"/>
    <property type="match status" value="1"/>
</dbReference>
<dbReference type="Pfam" id="PF09861">
    <property type="entry name" value="Lar_N"/>
    <property type="match status" value="1"/>
</dbReference>
<dbReference type="InterPro" id="IPR043166">
    <property type="entry name" value="LarA-like_C"/>
</dbReference>
<feature type="domain" description="LarA-like N-terminal" evidence="1">
    <location>
        <begin position="8"/>
        <end position="204"/>
    </location>
</feature>
<feature type="domain" description="Lactate racemase C-terminal" evidence="2">
    <location>
        <begin position="281"/>
        <end position="401"/>
    </location>
</feature>
<reference evidence="3" key="1">
    <citation type="submission" date="2020-08" db="EMBL/GenBank/DDBJ databases">
        <title>Genome public.</title>
        <authorList>
            <person name="Liu C."/>
            <person name="Sun Q."/>
        </authorList>
    </citation>
    <scope>NUCLEOTIDE SEQUENCE</scope>
    <source>
        <strain evidence="3">NSJ-15</strain>
    </source>
</reference>
<organism evidence="3 4">
    <name type="scientific">Massiliimalia timonensis</name>
    <dbReference type="NCBI Taxonomy" id="1987501"/>
    <lineage>
        <taxon>Bacteria</taxon>
        <taxon>Bacillati</taxon>
        <taxon>Bacillota</taxon>
        <taxon>Clostridia</taxon>
        <taxon>Eubacteriales</taxon>
        <taxon>Oscillospiraceae</taxon>
        <taxon>Massiliimalia</taxon>
    </lineage>
</organism>
<proteinExistence type="predicted"/>
<sequence>MDPFQLKYGDTTIPVDLSAAKSVRVLQGTPPQEIEDLPNAFLHAVEDECIESRPLRELIGAEDEVTIVISDITRYWMRQDKICDLLVAYLMDTIGLLAEQIIILVALGTHRPMTEEELEKLAGSRVYHTVRVVNHDCEAPDLKYLGLTSRGTQVFVNPLVCDRKVILIGGTVHHLMSGFGGGRKSILPGVSAKSTIVQNHLMCLDPLEPHSHELIGMRKLKDNPVHEDMIEAAQFVDPVFGINIITGASGGHSRLVCGNWKAAWEESCRLVDRYFGVPIREKADTVVVSCGGFPKDMNLYQGVKSLLNASQCLKDGGTMIFLARCEEGGGAPDFFDWIRSLQSGTLDRDLRENFTIAGYIFYASCEAIRRSRVLMLTELPADTLRDMQLRGFSSMEELMSHVDLTGRTVYVMPMGGNTVPYLSEE</sequence>
<comment type="caution">
    <text evidence="3">The sequence shown here is derived from an EMBL/GenBank/DDBJ whole genome shotgun (WGS) entry which is preliminary data.</text>
</comment>
<dbReference type="PANTHER" id="PTHR33171">
    <property type="entry name" value="LAR_N DOMAIN-CONTAINING PROTEIN"/>
    <property type="match status" value="1"/>
</dbReference>
<dbReference type="GO" id="GO:0050043">
    <property type="term" value="F:lactate racemase activity"/>
    <property type="evidence" value="ECO:0007669"/>
    <property type="project" value="InterPro"/>
</dbReference>
<protein>
    <submittedName>
        <fullName evidence="3">Nickel-dependent lactate racemase</fullName>
    </submittedName>
</protein>
<dbReference type="NCBIfam" id="NF033504">
    <property type="entry name" value="Ni_dep_LarA"/>
    <property type="match status" value="1"/>
</dbReference>
<dbReference type="PANTHER" id="PTHR33171:SF17">
    <property type="entry name" value="LARA-LIKE N-TERMINAL DOMAIN-CONTAINING PROTEIN"/>
    <property type="match status" value="1"/>
</dbReference>
<evidence type="ECO:0000313" key="3">
    <source>
        <dbReference type="EMBL" id="MBC8611951.1"/>
    </source>
</evidence>
<evidence type="ECO:0000313" key="4">
    <source>
        <dbReference type="Proteomes" id="UP000632659"/>
    </source>
</evidence>
<name>A0A8J6TS40_9FIRM</name>
<dbReference type="RefSeq" id="WP_093987869.1">
    <property type="nucleotide sequence ID" value="NZ_FYDD01000002.1"/>
</dbReference>
<dbReference type="InterPro" id="IPR048520">
    <property type="entry name" value="LarA_C"/>
</dbReference>
<dbReference type="Proteomes" id="UP000632659">
    <property type="component" value="Unassembled WGS sequence"/>
</dbReference>
<dbReference type="InterPro" id="IPR048068">
    <property type="entry name" value="LarA-like"/>
</dbReference>
<evidence type="ECO:0000259" key="1">
    <source>
        <dbReference type="Pfam" id="PF09861"/>
    </source>
</evidence>